<feature type="compositionally biased region" description="Low complexity" evidence="10">
    <location>
        <begin position="338"/>
        <end position="356"/>
    </location>
</feature>
<feature type="compositionally biased region" description="Basic and acidic residues" evidence="10">
    <location>
        <begin position="368"/>
        <end position="377"/>
    </location>
</feature>
<feature type="region of interest" description="Disordered" evidence="10">
    <location>
        <begin position="301"/>
        <end position="422"/>
    </location>
</feature>
<dbReference type="PROSITE" id="PS00794">
    <property type="entry name" value="HPPK"/>
    <property type="match status" value="1"/>
</dbReference>
<dbReference type="CDD" id="cd00483">
    <property type="entry name" value="HPPK"/>
    <property type="match status" value="1"/>
</dbReference>
<dbReference type="SMART" id="SM00905">
    <property type="entry name" value="FolB"/>
    <property type="match status" value="1"/>
</dbReference>
<evidence type="ECO:0000256" key="2">
    <source>
        <dbReference type="ARBA" id="ARBA00005051"/>
    </source>
</evidence>
<reference evidence="12 13" key="1">
    <citation type="submission" date="2019-08" db="EMBL/GenBank/DDBJ databases">
        <title>In-depth cultivation of the pig gut microbiome towards novel bacterial diversity and tailored functional studies.</title>
        <authorList>
            <person name="Wylensek D."/>
            <person name="Hitch T.C.A."/>
            <person name="Clavel T."/>
        </authorList>
    </citation>
    <scope>NUCLEOTIDE SEQUENCE [LARGE SCALE GENOMIC DNA]</scope>
    <source>
        <strain evidence="12 13">WB03_NA08</strain>
    </source>
</reference>
<dbReference type="SUPFAM" id="SSF55620">
    <property type="entry name" value="Tetrahydrobiopterin biosynthesis enzymes-like"/>
    <property type="match status" value="1"/>
</dbReference>
<keyword evidence="8 9" id="KW-0289">Folate biosynthesis</keyword>
<dbReference type="NCBIfam" id="TIGR00525">
    <property type="entry name" value="folB"/>
    <property type="match status" value="1"/>
</dbReference>
<dbReference type="GO" id="GO:0046656">
    <property type="term" value="P:folic acid biosynthetic process"/>
    <property type="evidence" value="ECO:0007669"/>
    <property type="project" value="UniProtKB-UniRule"/>
</dbReference>
<evidence type="ECO:0000256" key="9">
    <source>
        <dbReference type="RuleBase" id="RU362079"/>
    </source>
</evidence>
<dbReference type="SUPFAM" id="SSF55083">
    <property type="entry name" value="6-hydroxymethyl-7,8-dihydropterin pyrophosphokinase, HPPK"/>
    <property type="match status" value="1"/>
</dbReference>
<dbReference type="InterPro" id="IPR035907">
    <property type="entry name" value="Hppk_sf"/>
</dbReference>
<evidence type="ECO:0000256" key="10">
    <source>
        <dbReference type="SAM" id="MobiDB-lite"/>
    </source>
</evidence>
<evidence type="ECO:0000256" key="1">
    <source>
        <dbReference type="ARBA" id="ARBA00000198"/>
    </source>
</evidence>
<dbReference type="EC" id="2.7.6.3" evidence="9"/>
<dbReference type="NCBIfam" id="TIGR01498">
    <property type="entry name" value="folK"/>
    <property type="match status" value="1"/>
</dbReference>
<accession>A0A6N7W7D3</accession>
<evidence type="ECO:0000256" key="8">
    <source>
        <dbReference type="ARBA" id="ARBA00022909"/>
    </source>
</evidence>
<dbReference type="InterPro" id="IPR043133">
    <property type="entry name" value="GTP-CH-I_C/QueF"/>
</dbReference>
<keyword evidence="13" id="KW-1185">Reference proteome</keyword>
<dbReference type="PANTHER" id="PTHR43071">
    <property type="entry name" value="2-AMINO-4-HYDROXY-6-HYDROXYMETHYLDIHYDROPTERIDINE PYROPHOSPHOKINASE"/>
    <property type="match status" value="1"/>
</dbReference>
<comment type="catalytic activity">
    <reaction evidence="9">
        <text>7,8-dihydroneopterin = 6-hydroxymethyl-7,8-dihydropterin + glycolaldehyde</text>
        <dbReference type="Rhea" id="RHEA:10540"/>
        <dbReference type="ChEBI" id="CHEBI:17001"/>
        <dbReference type="ChEBI" id="CHEBI:17071"/>
        <dbReference type="ChEBI" id="CHEBI:44841"/>
        <dbReference type="EC" id="4.1.2.25"/>
    </reaction>
</comment>
<organism evidence="12 13">
    <name type="scientific">Scrofimicrobium canadense</name>
    <dbReference type="NCBI Taxonomy" id="2652290"/>
    <lineage>
        <taxon>Bacteria</taxon>
        <taxon>Bacillati</taxon>
        <taxon>Actinomycetota</taxon>
        <taxon>Actinomycetes</taxon>
        <taxon>Actinomycetales</taxon>
        <taxon>Actinomycetaceae</taxon>
        <taxon>Scrofimicrobium</taxon>
    </lineage>
</organism>
<dbReference type="Gene3D" id="3.30.1130.10">
    <property type="match status" value="1"/>
</dbReference>
<dbReference type="CDD" id="cd00534">
    <property type="entry name" value="DHNA_DHNTPE"/>
    <property type="match status" value="1"/>
</dbReference>
<comment type="similarity">
    <text evidence="9">Belongs to the DHNA family.</text>
</comment>
<comment type="catalytic activity">
    <reaction evidence="1">
        <text>6-hydroxymethyl-7,8-dihydropterin + ATP = (7,8-dihydropterin-6-yl)methyl diphosphate + AMP + H(+)</text>
        <dbReference type="Rhea" id="RHEA:11412"/>
        <dbReference type="ChEBI" id="CHEBI:15378"/>
        <dbReference type="ChEBI" id="CHEBI:30616"/>
        <dbReference type="ChEBI" id="CHEBI:44841"/>
        <dbReference type="ChEBI" id="CHEBI:72950"/>
        <dbReference type="ChEBI" id="CHEBI:456215"/>
        <dbReference type="EC" id="2.7.6.3"/>
    </reaction>
</comment>
<dbReference type="UniPathway" id="UPA00077">
    <property type="reaction ID" value="UER00154"/>
</dbReference>
<dbReference type="InterPro" id="IPR006156">
    <property type="entry name" value="Dihydroneopterin_aldolase"/>
</dbReference>
<evidence type="ECO:0000256" key="3">
    <source>
        <dbReference type="ARBA" id="ARBA00009640"/>
    </source>
</evidence>
<dbReference type="GO" id="GO:0005524">
    <property type="term" value="F:ATP binding"/>
    <property type="evidence" value="ECO:0007669"/>
    <property type="project" value="UniProtKB-KW"/>
</dbReference>
<keyword evidence="7" id="KW-0067">ATP-binding</keyword>
<proteinExistence type="inferred from homology"/>
<dbReference type="NCBIfam" id="TIGR00526">
    <property type="entry name" value="folB_dom"/>
    <property type="match status" value="1"/>
</dbReference>
<gene>
    <name evidence="12" type="primary">folK</name>
    <name evidence="12" type="ORF">FYJ24_05115</name>
</gene>
<dbReference type="Proteomes" id="UP000470875">
    <property type="component" value="Unassembled WGS sequence"/>
</dbReference>
<feature type="compositionally biased region" description="Polar residues" evidence="10">
    <location>
        <begin position="301"/>
        <end position="317"/>
    </location>
</feature>
<evidence type="ECO:0000313" key="13">
    <source>
        <dbReference type="Proteomes" id="UP000470875"/>
    </source>
</evidence>
<protein>
    <recommendedName>
        <fullName evidence="9">Bifunctional folate synthesis protein</fullName>
    </recommendedName>
    <domain>
        <recommendedName>
            <fullName evidence="9">Dihydroneopterin aldolase</fullName>
            <shortName evidence="9">DHNA</shortName>
            <ecNumber evidence="9">4.1.2.25</ecNumber>
        </recommendedName>
        <alternativeName>
            <fullName evidence="9">7,8-dihydroneopterin aldolase</fullName>
        </alternativeName>
    </domain>
    <domain>
        <recommendedName>
            <fullName evidence="9">2-amino-4-hydroxy-6-hydroxymethyldihydropteridine pyrophosphokinase</fullName>
            <ecNumber evidence="9">2.7.6.3</ecNumber>
        </recommendedName>
        <alternativeName>
            <fullName evidence="9">6-hydroxymethyl-7,8-dihydropterin pyrophosphokinase</fullName>
            <shortName evidence="9">PPPK</shortName>
        </alternativeName>
        <alternativeName>
            <fullName evidence="9">7,8-dihydro-6-hydroxymethylpterin pyrophosphokinase</fullName>
            <shortName evidence="9">HPPK</shortName>
        </alternativeName>
    </domain>
</protein>
<dbReference type="PANTHER" id="PTHR43071:SF1">
    <property type="entry name" value="2-AMINO-4-HYDROXY-6-HYDROXYMETHYLDIHYDROPTERIDINE PYROPHOSPHOKINASE"/>
    <property type="match status" value="1"/>
</dbReference>
<evidence type="ECO:0000256" key="5">
    <source>
        <dbReference type="ARBA" id="ARBA00022741"/>
    </source>
</evidence>
<evidence type="ECO:0000256" key="6">
    <source>
        <dbReference type="ARBA" id="ARBA00022777"/>
    </source>
</evidence>
<dbReference type="InterPro" id="IPR006157">
    <property type="entry name" value="FolB_dom"/>
</dbReference>
<dbReference type="AlphaFoldDB" id="A0A6N7W7D3"/>
<dbReference type="EMBL" id="VULO01000005">
    <property type="protein sequence ID" value="MSS84156.1"/>
    <property type="molecule type" value="Genomic_DNA"/>
</dbReference>
<comment type="function">
    <text evidence="9">Catalyzes the conversion of 7,8-dihydroneopterin to 6-hydroxymethyl-7,8-dihydropterin.</text>
</comment>
<name>A0A6N7W7D3_9ACTO</name>
<evidence type="ECO:0000259" key="11">
    <source>
        <dbReference type="PROSITE" id="PS00794"/>
    </source>
</evidence>
<keyword evidence="5" id="KW-0547">Nucleotide-binding</keyword>
<evidence type="ECO:0000313" key="12">
    <source>
        <dbReference type="EMBL" id="MSS84156.1"/>
    </source>
</evidence>
<sequence>MRENLDVITLRGLSAVGHHGVYDFERSGSQVFSADLTLYVDARQAALTDDVKYTVDYSQIAEDAVKILTGTPVYLLETLAQRLVDAALAYTQVQAVEVTVHKPMAPVRHQFSDVSVTLRRDRTEDAPEPEVSRVVLALGSNMGDSTGILRNAVSALIEVPGLELDEVSSLYRTRPVLEPGMASQNDYENAVVLARTVLTPHELLKTLQDIENRCGRRRTERWGARTLDIDIVDFGGRTLTTSDLTLPHPRAGERAFVLVPWSEVDPQARLTDGRGVATAAAMAPDRQGITDTIADWLSEEQPSQAMPQPQSEESPQSVPELPKRSRRSRRDDRKDSPVQESPSQQQASAEPQQGQPVAVRAEPVPQWEPRENVRIVDSDDPEDATVQPRPLGSRVARRAVIRPTPTGSISLPRGTQSDSGSQ</sequence>
<feature type="compositionally biased region" description="Polar residues" evidence="10">
    <location>
        <begin position="405"/>
        <end position="422"/>
    </location>
</feature>
<dbReference type="Pfam" id="PF02152">
    <property type="entry name" value="FolB"/>
    <property type="match status" value="1"/>
</dbReference>
<dbReference type="GO" id="GO:0003848">
    <property type="term" value="F:2-amino-4-hydroxy-6-hydroxymethyldihydropteridine diphosphokinase activity"/>
    <property type="evidence" value="ECO:0007669"/>
    <property type="project" value="UniProtKB-EC"/>
</dbReference>
<comment type="caution">
    <text evidence="12">The sequence shown here is derived from an EMBL/GenBank/DDBJ whole genome shotgun (WGS) entry which is preliminary data.</text>
</comment>
<keyword evidence="4 12" id="KW-0808">Transferase</keyword>
<dbReference type="GO" id="GO:0046654">
    <property type="term" value="P:tetrahydrofolate biosynthetic process"/>
    <property type="evidence" value="ECO:0007669"/>
    <property type="project" value="UniProtKB-UniRule"/>
</dbReference>
<dbReference type="Gene3D" id="3.30.70.560">
    <property type="entry name" value="7,8-Dihydro-6-hydroxymethylpterin-pyrophosphokinase HPPK"/>
    <property type="match status" value="1"/>
</dbReference>
<dbReference type="GO" id="GO:0004150">
    <property type="term" value="F:dihydroneopterin aldolase activity"/>
    <property type="evidence" value="ECO:0007669"/>
    <property type="project" value="UniProtKB-UniRule"/>
</dbReference>
<keyword evidence="9" id="KW-0456">Lyase</keyword>
<comment type="pathway">
    <text evidence="2">Cofactor biosynthesis; tetrahydrofolate biosynthesis; 2-amino-4-hydroxy-6-hydroxymethyl-7,8-dihydropteridine diphosphate from 7,8-dihydroneopterin triphosphate: step 4/4.</text>
</comment>
<dbReference type="Pfam" id="PF01288">
    <property type="entry name" value="HPPK"/>
    <property type="match status" value="1"/>
</dbReference>
<dbReference type="InterPro" id="IPR000550">
    <property type="entry name" value="Hppk"/>
</dbReference>
<evidence type="ECO:0000256" key="7">
    <source>
        <dbReference type="ARBA" id="ARBA00022840"/>
    </source>
</evidence>
<dbReference type="RefSeq" id="WP_154544249.1">
    <property type="nucleotide sequence ID" value="NZ_VULO01000005.1"/>
</dbReference>
<dbReference type="EC" id="4.1.2.25" evidence="9"/>
<comment type="pathway">
    <text evidence="9">Cofactor biosynthesis; tetrahydrofolate biosynthesis; 2-amino-4-hydroxy-6-hydroxymethyl-7,8-dihydropteridine diphosphate from 7,8-dihydroneopterin triphosphate: step 3/4.</text>
</comment>
<keyword evidence="6 12" id="KW-0418">Kinase</keyword>
<comment type="similarity">
    <text evidence="3">In the N-terminal section; belongs to the DHNA family.</text>
</comment>
<evidence type="ECO:0000256" key="4">
    <source>
        <dbReference type="ARBA" id="ARBA00022679"/>
    </source>
</evidence>
<dbReference type="GO" id="GO:0016301">
    <property type="term" value="F:kinase activity"/>
    <property type="evidence" value="ECO:0007669"/>
    <property type="project" value="UniProtKB-KW"/>
</dbReference>
<feature type="domain" description="7,8-dihydro-6-hydroxymethylpterin-pyrophosphokinase" evidence="11">
    <location>
        <begin position="221"/>
        <end position="232"/>
    </location>
</feature>